<gene>
    <name evidence="1" type="ORF">R7226_09010</name>
</gene>
<dbReference type="Proteomes" id="UP001284601">
    <property type="component" value="Unassembled WGS sequence"/>
</dbReference>
<protein>
    <submittedName>
        <fullName evidence="1">GYD domain-containing protein</fullName>
    </submittedName>
</protein>
<dbReference type="EMBL" id="JAWSTH010000017">
    <property type="protein sequence ID" value="MDW5594475.1"/>
    <property type="molecule type" value="Genomic_DNA"/>
</dbReference>
<evidence type="ECO:0000313" key="1">
    <source>
        <dbReference type="EMBL" id="MDW5594475.1"/>
    </source>
</evidence>
<organism evidence="1 2">
    <name type="scientific">Conexibacter stalactiti</name>
    <dbReference type="NCBI Taxonomy" id="1940611"/>
    <lineage>
        <taxon>Bacteria</taxon>
        <taxon>Bacillati</taxon>
        <taxon>Actinomycetota</taxon>
        <taxon>Thermoleophilia</taxon>
        <taxon>Solirubrobacterales</taxon>
        <taxon>Conexibacteraceae</taxon>
        <taxon>Conexibacter</taxon>
    </lineage>
</organism>
<reference evidence="2" key="1">
    <citation type="submission" date="2023-07" db="EMBL/GenBank/DDBJ databases">
        <title>Conexibacter stalactiti sp. nov., isolated from stalactites in a lava cave and emended description of the genus Conexibacter.</title>
        <authorList>
            <person name="Lee S.D."/>
        </authorList>
    </citation>
    <scope>NUCLEOTIDE SEQUENCE [LARGE SCALE GENOMIC DNA]</scope>
    <source>
        <strain evidence="2">KCTC 39840</strain>
    </source>
</reference>
<dbReference type="InterPro" id="IPR014845">
    <property type="entry name" value="GYD/TTHA1554"/>
</dbReference>
<accession>A0ABU4HME1</accession>
<name>A0ABU4HME1_9ACTN</name>
<proteinExistence type="predicted"/>
<keyword evidence="2" id="KW-1185">Reference proteome</keyword>
<dbReference type="Pfam" id="PF08734">
    <property type="entry name" value="GYD"/>
    <property type="match status" value="1"/>
</dbReference>
<comment type="caution">
    <text evidence="1">The sequence shown here is derived from an EMBL/GenBank/DDBJ whole genome shotgun (WGS) entry which is preliminary data.</text>
</comment>
<evidence type="ECO:0000313" key="2">
    <source>
        <dbReference type="Proteomes" id="UP001284601"/>
    </source>
</evidence>
<reference evidence="1 2" key="2">
    <citation type="submission" date="2023-10" db="EMBL/GenBank/DDBJ databases">
        <authorList>
            <person name="Han X.F."/>
        </authorList>
    </citation>
    <scope>NUCLEOTIDE SEQUENCE [LARGE SCALE GENOMIC DNA]</scope>
    <source>
        <strain evidence="1 2">KCTC 39840</strain>
    </source>
</reference>
<sequence>MPTYVMLSKLTPEGTQTIKNNPQRIREINKEVEQLGARVLAQWATLGRFDFINVVEAPDEKTIARVSLELGSRGTVQYETLSAIPIDDFISSL</sequence>
<dbReference type="RefSeq" id="WP_318596744.1">
    <property type="nucleotide sequence ID" value="NZ_JAWSTH010000017.1"/>
</dbReference>